<dbReference type="InterPro" id="IPR006664">
    <property type="entry name" value="OMP_bac"/>
</dbReference>
<feature type="domain" description="OmpA-like" evidence="6">
    <location>
        <begin position="335"/>
        <end position="451"/>
    </location>
</feature>
<dbReference type="Proteomes" id="UP000051802">
    <property type="component" value="Unassembled WGS sequence"/>
</dbReference>
<dbReference type="InterPro" id="IPR027405">
    <property type="entry name" value="YidB-like"/>
</dbReference>
<dbReference type="InterPro" id="IPR036737">
    <property type="entry name" value="OmpA-like_sf"/>
</dbReference>
<evidence type="ECO:0000256" key="1">
    <source>
        <dbReference type="ARBA" id="ARBA00004442"/>
    </source>
</evidence>
<proteinExistence type="predicted"/>
<dbReference type="PANTHER" id="PTHR30329">
    <property type="entry name" value="STATOR ELEMENT OF FLAGELLAR MOTOR COMPLEX"/>
    <property type="match status" value="1"/>
</dbReference>
<dbReference type="Pfam" id="PF20159">
    <property type="entry name" value="YidB"/>
    <property type="match status" value="1"/>
</dbReference>
<dbReference type="InterPro" id="IPR006665">
    <property type="entry name" value="OmpA-like"/>
</dbReference>
<dbReference type="GO" id="GO:0009279">
    <property type="term" value="C:cell outer membrane"/>
    <property type="evidence" value="ECO:0007669"/>
    <property type="project" value="UniProtKB-SubCell"/>
</dbReference>
<keyword evidence="2 4" id="KW-0472">Membrane</keyword>
<dbReference type="RefSeq" id="WP_057648755.1">
    <property type="nucleotide sequence ID" value="NZ_LLXU01000121.1"/>
</dbReference>
<evidence type="ECO:0000256" key="3">
    <source>
        <dbReference type="ARBA" id="ARBA00023237"/>
    </source>
</evidence>
<evidence type="ECO:0000256" key="4">
    <source>
        <dbReference type="PROSITE-ProRule" id="PRU00473"/>
    </source>
</evidence>
<dbReference type="SUPFAM" id="SSF103088">
    <property type="entry name" value="OmpA-like"/>
    <property type="match status" value="1"/>
</dbReference>
<evidence type="ECO:0000313" key="7">
    <source>
        <dbReference type="EMBL" id="KRG38365.1"/>
    </source>
</evidence>
<dbReference type="PRINTS" id="PR01021">
    <property type="entry name" value="OMPADOMAIN"/>
</dbReference>
<accession>A0A0Q9ZZM1</accession>
<keyword evidence="3" id="KW-0998">Cell outer membrane</keyword>
<feature type="region of interest" description="Disordered" evidence="5">
    <location>
        <begin position="183"/>
        <end position="205"/>
    </location>
</feature>
<comment type="subcellular location">
    <subcellularLocation>
        <location evidence="1">Cell outer membrane</location>
    </subcellularLocation>
</comment>
<dbReference type="EMBL" id="LLXU01000121">
    <property type="protein sequence ID" value="KRG38365.1"/>
    <property type="molecule type" value="Genomic_DNA"/>
</dbReference>
<dbReference type="Pfam" id="PF00691">
    <property type="entry name" value="OmpA"/>
    <property type="match status" value="1"/>
</dbReference>
<reference evidence="7 8" key="1">
    <citation type="submission" date="2015-10" db="EMBL/GenBank/DDBJ databases">
        <title>Genome sequencing and analysis of members of genus Stenotrophomonas.</title>
        <authorList>
            <person name="Patil P.P."/>
            <person name="Midha S."/>
            <person name="Patil P.B."/>
        </authorList>
    </citation>
    <scope>NUCLEOTIDE SEQUENCE [LARGE SCALE GENOMIC DNA]</scope>
    <source>
        <strain evidence="7 8">JCM 16536</strain>
    </source>
</reference>
<comment type="caution">
    <text evidence="7">The sequence shown here is derived from an EMBL/GenBank/DDBJ whole genome shotgun (WGS) entry which is preliminary data.</text>
</comment>
<evidence type="ECO:0000256" key="2">
    <source>
        <dbReference type="ARBA" id="ARBA00023136"/>
    </source>
</evidence>
<dbReference type="PRINTS" id="PR01023">
    <property type="entry name" value="NAFLGMOTY"/>
</dbReference>
<dbReference type="Gene3D" id="3.40.1520.20">
    <property type="match status" value="1"/>
</dbReference>
<dbReference type="Gene3D" id="3.30.1330.60">
    <property type="entry name" value="OmpA-like domain"/>
    <property type="match status" value="1"/>
</dbReference>
<protein>
    <recommendedName>
        <fullName evidence="6">OmpA-like domain-containing protein</fullName>
    </recommendedName>
</protein>
<keyword evidence="8" id="KW-1185">Reference proteome</keyword>
<evidence type="ECO:0000259" key="6">
    <source>
        <dbReference type="PROSITE" id="PS51123"/>
    </source>
</evidence>
<sequence length="451" mass="46933">MFDQLIEEVSDRFGLDAAKTRQLLGTAIALVFDDRRGGMAGFAERLRGVGLGQALQAWRTPGAGEPGPMRPAQVESVLGLPVLSALARRVGLSPGVATAALGALLPGVIRQFDGPNASLGQLPAPVAGWVAQGRQLLADAMPEPLPPRHRRGLGRLIRVALWVAALVIAAVLLLRSCQPGRDAAAPSPLKTAEAPTAAQSPASAPLPHVTLQTLGGRAEVTGQLASAQEKQRLVEALSAVFGTDKVRDGLLVDPTLAPAGWMDRLLQLLPSLRGGDVKLALEGDHLQLDTRALPEAARFSLSDDVTRAFPDFRSEGLWDRAMAALSTLKPGFGAEDLVQALNQSTIRFASGSATLTADNADLLAQAATALRAAPAGTRVEVGGHSDDSGDAAANEALSRARAEAVVSALVAQAVPADRLLAKGYGASQPIADNATEAGRARNRRMTFTVLK</sequence>
<dbReference type="CDD" id="cd07185">
    <property type="entry name" value="OmpA_C-like"/>
    <property type="match status" value="1"/>
</dbReference>
<name>A0A0Q9ZZM1_9GAMM</name>
<dbReference type="STRING" id="676599.ARC20_15070"/>
<dbReference type="AlphaFoldDB" id="A0A0Q9ZZM1"/>
<evidence type="ECO:0000313" key="8">
    <source>
        <dbReference type="Proteomes" id="UP000051802"/>
    </source>
</evidence>
<dbReference type="Gene3D" id="1.10.10.690">
    <property type="entry name" value="YidB-like"/>
    <property type="match status" value="1"/>
</dbReference>
<dbReference type="InterPro" id="IPR045372">
    <property type="entry name" value="YidB"/>
</dbReference>
<organism evidence="7 8">
    <name type="scientific">Stenotrophomonas panacihumi</name>
    <dbReference type="NCBI Taxonomy" id="676599"/>
    <lineage>
        <taxon>Bacteria</taxon>
        <taxon>Pseudomonadati</taxon>
        <taxon>Pseudomonadota</taxon>
        <taxon>Gammaproteobacteria</taxon>
        <taxon>Lysobacterales</taxon>
        <taxon>Lysobacteraceae</taxon>
        <taxon>Stenotrophomonas</taxon>
    </lineage>
</organism>
<gene>
    <name evidence="7" type="ORF">ARC20_15070</name>
</gene>
<dbReference type="PANTHER" id="PTHR30329:SF21">
    <property type="entry name" value="LIPOPROTEIN YIAD-RELATED"/>
    <property type="match status" value="1"/>
</dbReference>
<evidence type="ECO:0000256" key="5">
    <source>
        <dbReference type="SAM" id="MobiDB-lite"/>
    </source>
</evidence>
<feature type="compositionally biased region" description="Low complexity" evidence="5">
    <location>
        <begin position="191"/>
        <end position="205"/>
    </location>
</feature>
<dbReference type="SUPFAM" id="SSF140804">
    <property type="entry name" value="YidB-like"/>
    <property type="match status" value="1"/>
</dbReference>
<dbReference type="OrthoDB" id="9782229at2"/>
<dbReference type="InterPro" id="IPR050330">
    <property type="entry name" value="Bact_OuterMem_StrucFunc"/>
</dbReference>
<dbReference type="PROSITE" id="PS51123">
    <property type="entry name" value="OMPA_2"/>
    <property type="match status" value="1"/>
</dbReference>